<sequence length="233" mass="27000">MYNMMLYVSENKVTPMFTYNSVTPMVTYNSDNPTIMKLQTHRHEEHITSTPLVTGTPPVNSIMDTHKPQEGSNVQANTSRQCMGPAENHDFIFKHLFGLDGYGISQTRVSRLYTCSKIEILRTLSSLQCEIKETETQHLYKCIHRTGFWIYIYITVKPELDIEMMNKQINELQVNVVSVIKAYNETKTMRDILQGEKNTLEHQFQKLIEDNEAMNKLLGALEHEHASKKRRSL</sequence>
<proteinExistence type="predicted"/>
<dbReference type="EMBL" id="LC738871">
    <property type="protein sequence ID" value="BDT61970.1"/>
    <property type="molecule type" value="Genomic_DNA"/>
</dbReference>
<name>A0A9C7EY51_9VIRU</name>
<feature type="coiled-coil region" evidence="1">
    <location>
        <begin position="190"/>
        <end position="224"/>
    </location>
</feature>
<accession>A0A9C7EY51</accession>
<protein>
    <submittedName>
        <fullName evidence="2">Uncharacterized protein</fullName>
    </submittedName>
</protein>
<organism evidence="2">
    <name type="scientific">Penaeus monodon majanivirus B</name>
    <dbReference type="NCBI Taxonomy" id="2984272"/>
    <lineage>
        <taxon>Viruses</taxon>
        <taxon>Viruses incertae sedis</taxon>
        <taxon>Naldaviricetes</taxon>
        <taxon>Nimaviridae</taxon>
    </lineage>
</organism>
<evidence type="ECO:0000256" key="1">
    <source>
        <dbReference type="SAM" id="Coils"/>
    </source>
</evidence>
<keyword evidence="1" id="KW-0175">Coiled coil</keyword>
<evidence type="ECO:0000313" key="2">
    <source>
        <dbReference type="EMBL" id="BDT61970.1"/>
    </source>
</evidence>
<reference evidence="2" key="1">
    <citation type="submission" date="2022-10" db="EMBL/GenBank/DDBJ databases">
        <title>Genome sequences of endogenous nimaviruses in decapod crustaceans.</title>
        <authorList>
            <person name="Kawato S."/>
            <person name="Nozaki R."/>
            <person name="Kondo H."/>
            <person name="Hirono I."/>
        </authorList>
    </citation>
    <scope>NUCLEOTIDE SEQUENCE</scope>
    <source>
        <strain evidence="2">Mikawa2016</strain>
    </source>
</reference>